<evidence type="ECO:0000313" key="2">
    <source>
        <dbReference type="Proteomes" id="UP001157418"/>
    </source>
</evidence>
<reference evidence="1 2" key="1">
    <citation type="submission" date="2022-01" db="EMBL/GenBank/DDBJ databases">
        <authorList>
            <person name="Xiong W."/>
            <person name="Schranz E."/>
        </authorList>
    </citation>
    <scope>NUCLEOTIDE SEQUENCE [LARGE SCALE GENOMIC DNA]</scope>
</reference>
<keyword evidence="2" id="KW-1185">Reference proteome</keyword>
<proteinExistence type="predicted"/>
<dbReference type="AlphaFoldDB" id="A0AAU9PWB1"/>
<gene>
    <name evidence="1" type="ORF">LVIROSA_LOCUS39431</name>
</gene>
<accession>A0AAU9PWB1</accession>
<dbReference type="EMBL" id="CAKMRJ010005745">
    <property type="protein sequence ID" value="CAH1454242.1"/>
    <property type="molecule type" value="Genomic_DNA"/>
</dbReference>
<sequence length="71" mass="7863">MKSLEGALSCTLGILQGPILQFTKGTNCLVGDFFSEYKFCRKITRRIPTGISLASRNRHPGEFCFIATSMC</sequence>
<comment type="caution">
    <text evidence="1">The sequence shown here is derived from an EMBL/GenBank/DDBJ whole genome shotgun (WGS) entry which is preliminary data.</text>
</comment>
<organism evidence="1 2">
    <name type="scientific">Lactuca virosa</name>
    <dbReference type="NCBI Taxonomy" id="75947"/>
    <lineage>
        <taxon>Eukaryota</taxon>
        <taxon>Viridiplantae</taxon>
        <taxon>Streptophyta</taxon>
        <taxon>Embryophyta</taxon>
        <taxon>Tracheophyta</taxon>
        <taxon>Spermatophyta</taxon>
        <taxon>Magnoliopsida</taxon>
        <taxon>eudicotyledons</taxon>
        <taxon>Gunneridae</taxon>
        <taxon>Pentapetalae</taxon>
        <taxon>asterids</taxon>
        <taxon>campanulids</taxon>
        <taxon>Asterales</taxon>
        <taxon>Asteraceae</taxon>
        <taxon>Cichorioideae</taxon>
        <taxon>Cichorieae</taxon>
        <taxon>Lactucinae</taxon>
        <taxon>Lactuca</taxon>
    </lineage>
</organism>
<protein>
    <submittedName>
        <fullName evidence="1">Uncharacterized protein</fullName>
    </submittedName>
</protein>
<evidence type="ECO:0000313" key="1">
    <source>
        <dbReference type="EMBL" id="CAH1454242.1"/>
    </source>
</evidence>
<dbReference type="Proteomes" id="UP001157418">
    <property type="component" value="Unassembled WGS sequence"/>
</dbReference>
<name>A0AAU9PWB1_9ASTR</name>